<dbReference type="GeneID" id="94432697"/>
<organism evidence="3 4">
    <name type="scientific">Cystoisospora suis</name>
    <dbReference type="NCBI Taxonomy" id="483139"/>
    <lineage>
        <taxon>Eukaryota</taxon>
        <taxon>Sar</taxon>
        <taxon>Alveolata</taxon>
        <taxon>Apicomplexa</taxon>
        <taxon>Conoidasida</taxon>
        <taxon>Coccidia</taxon>
        <taxon>Eucoccidiorida</taxon>
        <taxon>Eimeriorina</taxon>
        <taxon>Sarcocystidae</taxon>
        <taxon>Cystoisospora</taxon>
    </lineage>
</organism>
<evidence type="ECO:0000313" key="3">
    <source>
        <dbReference type="EMBL" id="PHJ16812.1"/>
    </source>
</evidence>
<gene>
    <name evidence="3" type="ORF">CSUI_009370</name>
</gene>
<accession>A0A2C6KK06</accession>
<dbReference type="Proteomes" id="UP000221165">
    <property type="component" value="Unassembled WGS sequence"/>
</dbReference>
<dbReference type="VEuPathDB" id="ToxoDB:CSUI_009370"/>
<proteinExistence type="predicted"/>
<feature type="transmembrane region" description="Helical" evidence="1">
    <location>
        <begin position="100"/>
        <end position="121"/>
    </location>
</feature>
<keyword evidence="1" id="KW-1133">Transmembrane helix</keyword>
<keyword evidence="1" id="KW-0812">Transmembrane</keyword>
<sequence>MRTNTVVLLETAALFVATVNSTSVSQWLLPVLASAGIGSEASYSSLNEVDVAPAVHNLETLHEEDVLHAEERQQSDKVRSRKKRLADSSRSKLYGENSRLLSSAMFLTAVLGLWKLANVFLMRMSKEWPSKAEAAAAEAKSFKSLSTRSGNDSSRMCHKLGLMFSVEVKGVLGEVSSERRKGGMTEQLQNALRSLTKWASTTPGIIALTAIALASTMAAADAAVIQKPVEEARVATPKQDSAPRQPDVKRIFVGWAWCPPFKPGVCHVDFTRTHPLKFMIQDPSVKHRKYTWHQSAYYSVTLYVPEKDIKDLEARGFTGNDLYALMIEWAKSLPGSRGHYEWKFMVSHQDPRTPHGTAR</sequence>
<evidence type="ECO:0000256" key="1">
    <source>
        <dbReference type="SAM" id="Phobius"/>
    </source>
</evidence>
<evidence type="ECO:0008006" key="5">
    <source>
        <dbReference type="Google" id="ProtNLM"/>
    </source>
</evidence>
<keyword evidence="2" id="KW-0732">Signal</keyword>
<name>A0A2C6KK06_9APIC</name>
<evidence type="ECO:0000313" key="4">
    <source>
        <dbReference type="Proteomes" id="UP000221165"/>
    </source>
</evidence>
<dbReference type="AlphaFoldDB" id="A0A2C6KK06"/>
<keyword evidence="4" id="KW-1185">Reference proteome</keyword>
<comment type="caution">
    <text evidence="3">The sequence shown here is derived from an EMBL/GenBank/DDBJ whole genome shotgun (WGS) entry which is preliminary data.</text>
</comment>
<feature type="signal peptide" evidence="2">
    <location>
        <begin position="1"/>
        <end position="21"/>
    </location>
</feature>
<dbReference type="RefSeq" id="XP_067918537.1">
    <property type="nucleotide sequence ID" value="XM_068069486.1"/>
</dbReference>
<reference evidence="3 4" key="1">
    <citation type="journal article" date="2017" name="Int. J. Parasitol.">
        <title>The genome of the protozoan parasite Cystoisospora suis and a reverse vaccinology approach to identify vaccine candidates.</title>
        <authorList>
            <person name="Palmieri N."/>
            <person name="Shrestha A."/>
            <person name="Ruttkowski B."/>
            <person name="Beck T."/>
            <person name="Vogl C."/>
            <person name="Tomley F."/>
            <person name="Blake D.P."/>
            <person name="Joachim A."/>
        </authorList>
    </citation>
    <scope>NUCLEOTIDE SEQUENCE [LARGE SCALE GENOMIC DNA]</scope>
    <source>
        <strain evidence="3 4">Wien I</strain>
    </source>
</reference>
<dbReference type="EMBL" id="MIGC01005569">
    <property type="protein sequence ID" value="PHJ16812.1"/>
    <property type="molecule type" value="Genomic_DNA"/>
</dbReference>
<evidence type="ECO:0000256" key="2">
    <source>
        <dbReference type="SAM" id="SignalP"/>
    </source>
</evidence>
<protein>
    <recommendedName>
        <fullName evidence="5">Transmembrane protein</fullName>
    </recommendedName>
</protein>
<keyword evidence="1" id="KW-0472">Membrane</keyword>
<feature type="chain" id="PRO_5012835575" description="Transmembrane protein" evidence="2">
    <location>
        <begin position="22"/>
        <end position="359"/>
    </location>
</feature>